<feature type="compositionally biased region" description="Basic and acidic residues" evidence="1">
    <location>
        <begin position="8"/>
        <end position="25"/>
    </location>
</feature>
<proteinExistence type="predicted"/>
<keyword evidence="2" id="KW-0812">Transmembrane</keyword>
<gene>
    <name evidence="3" type="ORF">N7505_005183</name>
</gene>
<evidence type="ECO:0000313" key="4">
    <source>
        <dbReference type="Proteomes" id="UP001220256"/>
    </source>
</evidence>
<reference evidence="3 4" key="1">
    <citation type="journal article" date="2023" name="IMA Fungus">
        <title>Comparative genomic study of the Penicillium genus elucidates a diverse pangenome and 15 lateral gene transfer events.</title>
        <authorList>
            <person name="Petersen C."/>
            <person name="Sorensen T."/>
            <person name="Nielsen M.R."/>
            <person name="Sondergaard T.E."/>
            <person name="Sorensen J.L."/>
            <person name="Fitzpatrick D.A."/>
            <person name="Frisvad J.C."/>
            <person name="Nielsen K.L."/>
        </authorList>
    </citation>
    <scope>NUCLEOTIDE SEQUENCE [LARGE SCALE GENOMIC DNA]</scope>
    <source>
        <strain evidence="3 4">IBT 3361</strain>
    </source>
</reference>
<keyword evidence="4" id="KW-1185">Reference proteome</keyword>
<dbReference type="EMBL" id="JAPVEB010000003">
    <property type="protein sequence ID" value="KAJ5269425.1"/>
    <property type="molecule type" value="Genomic_DNA"/>
</dbReference>
<dbReference type="PANTHER" id="PTHR33604">
    <property type="entry name" value="OSJNBA0004B13.7 PROTEIN"/>
    <property type="match status" value="1"/>
</dbReference>
<organism evidence="3 4">
    <name type="scientific">Penicillium chrysogenum</name>
    <name type="common">Penicillium notatum</name>
    <dbReference type="NCBI Taxonomy" id="5076"/>
    <lineage>
        <taxon>Eukaryota</taxon>
        <taxon>Fungi</taxon>
        <taxon>Dikarya</taxon>
        <taxon>Ascomycota</taxon>
        <taxon>Pezizomycotina</taxon>
        <taxon>Eurotiomycetes</taxon>
        <taxon>Eurotiomycetidae</taxon>
        <taxon>Eurotiales</taxon>
        <taxon>Aspergillaceae</taxon>
        <taxon>Penicillium</taxon>
        <taxon>Penicillium chrysogenum species complex</taxon>
    </lineage>
</organism>
<feature type="region of interest" description="Disordered" evidence="1">
    <location>
        <begin position="1"/>
        <end position="25"/>
    </location>
</feature>
<keyword evidence="2" id="KW-0472">Membrane</keyword>
<feature type="region of interest" description="Disordered" evidence="1">
    <location>
        <begin position="561"/>
        <end position="595"/>
    </location>
</feature>
<keyword evidence="2" id="KW-1133">Transmembrane helix</keyword>
<dbReference type="PANTHER" id="PTHR33604:SF3">
    <property type="entry name" value="OSJNBA0004B13.7 PROTEIN"/>
    <property type="match status" value="1"/>
</dbReference>
<name>A0ABQ8WHQ0_PENCH</name>
<protein>
    <submittedName>
        <fullName evidence="3">Uncharacterized protein</fullName>
    </submittedName>
</protein>
<feature type="transmembrane region" description="Helical" evidence="2">
    <location>
        <begin position="43"/>
        <end position="60"/>
    </location>
</feature>
<dbReference type="Proteomes" id="UP001220256">
    <property type="component" value="Unassembled WGS sequence"/>
</dbReference>
<comment type="caution">
    <text evidence="3">The sequence shown here is derived from an EMBL/GenBank/DDBJ whole genome shotgun (WGS) entry which is preliminary data.</text>
</comment>
<evidence type="ECO:0000313" key="3">
    <source>
        <dbReference type="EMBL" id="KAJ5269425.1"/>
    </source>
</evidence>
<sequence length="673" mass="75418">MSRAKMPLRADEEMGKKDDDHRPSDRARFLPLQHRAMPRPRRILFVIIALVLIYEFFKHMPTDLRPAVDRYDPAIAKLREETLARWAGSDKPSAVPKADTVQPGNFPVKVSESNQNEEAYNGMIKFSQLADSLPRYKYSRKSASRAVVFAASSLHSVSDLLPLACRMAGQRLNYVHFTLMGKEEVSIEGIKEVNRIRDSECPMAWHATTDARPDYASKSTDGRMKRSVIAGLQNIHLYIRPEAIITQGRDWEDPFFWDGVEVHSREDALPHVALSAASRDLMWIASLDSEALRSWNSMQIEMVVHAPSESSGSLIRLIQSLDAADYLGSTPSLTIELSQRVDSQLLQFLQHLGGLTQLPGRITIRRHIQPRDMDTAESSLRTVESFYPRDPEMTHLLLLSPQTELAPSFYHYLKFAVLNYKQSSRAKRIFSKMIGISLELPSSKPTADGQSFTPPPMTVEGKGQFLPSFLWQAPNSNAALYFGDAWAEFHSFMANRLSTPQSATAPQTKFISEKYPAFMEHMLEMIRARGYYLLYPAFPGTKYSSIATVHNELYKAPEEFGDSNPATSGEEGTQIIHDPTQPLKGGVSSGLGSTEKPLNRASTIMPLLDLFPSGLPDLDALSLLSYDGEGLTAAAYSQQTEEYAQQFRIYYGGCARDSEVDEPSPDLLFCTQE</sequence>
<evidence type="ECO:0000256" key="1">
    <source>
        <dbReference type="SAM" id="MobiDB-lite"/>
    </source>
</evidence>
<evidence type="ECO:0000256" key="2">
    <source>
        <dbReference type="SAM" id="Phobius"/>
    </source>
</evidence>
<accession>A0ABQ8WHQ0</accession>